<dbReference type="EMBL" id="CP031034">
    <property type="protein sequence ID" value="QDZ18027.1"/>
    <property type="molecule type" value="Genomic_DNA"/>
</dbReference>
<feature type="region of interest" description="Disordered" evidence="1">
    <location>
        <begin position="314"/>
        <end position="363"/>
    </location>
</feature>
<proteinExistence type="predicted"/>
<feature type="compositionally biased region" description="Low complexity" evidence="1">
    <location>
        <begin position="215"/>
        <end position="227"/>
    </location>
</feature>
<keyword evidence="2" id="KW-1133">Transmembrane helix</keyword>
<feature type="compositionally biased region" description="Basic residues" evidence="1">
    <location>
        <begin position="387"/>
        <end position="396"/>
    </location>
</feature>
<feature type="transmembrane region" description="Helical" evidence="2">
    <location>
        <begin position="21"/>
        <end position="41"/>
    </location>
</feature>
<sequence>MGKGSVKRRLFRGGGRSVGSCVGRILLAFVVVAGVFSLSTLNRLQALDGTLDGGSTGGQPSGLRSIHESNAFSDELEGLRSEGRGAGNAAESLGIGGGTLARDRSPARPSELSLGGSFHDRSGDAVELIAGETHEKMESGQDDDDVAGDREAIAINDDDDDDDDDGDDGDGDGQSEVKGVGGAASPGGSEEGGWVDEAGEGQDPVEEVFAEERTGAAASGEKATAAEPQEVLDKATGLSHSFLEELESIGSIEEYLKDTKVDYEKVQNSGAKNHKIEQAFSMAHWKEWQKTEKGVNEYYKLNVLFDDSSYDEKETWKETKIRIPPPRQSTPRSRRRRRDPASPRSRSSATPVVDGEHKMLPATLPCDEKVLRGLSKRERAKTGCFKTTRRRGGTTA</sequence>
<protein>
    <submittedName>
        <fullName evidence="3">Uncharacterized protein</fullName>
    </submittedName>
</protein>
<evidence type="ECO:0000256" key="2">
    <source>
        <dbReference type="SAM" id="Phobius"/>
    </source>
</evidence>
<name>A0A5B8MC53_9CHLO</name>
<feature type="region of interest" description="Disordered" evidence="1">
    <location>
        <begin position="377"/>
        <end position="396"/>
    </location>
</feature>
<evidence type="ECO:0000256" key="1">
    <source>
        <dbReference type="SAM" id="MobiDB-lite"/>
    </source>
</evidence>
<evidence type="ECO:0000313" key="3">
    <source>
        <dbReference type="EMBL" id="QDZ18027.1"/>
    </source>
</evidence>
<evidence type="ECO:0000313" key="4">
    <source>
        <dbReference type="Proteomes" id="UP000316726"/>
    </source>
</evidence>
<feature type="region of interest" description="Disordered" evidence="1">
    <location>
        <begin position="80"/>
        <end position="232"/>
    </location>
</feature>
<keyword evidence="2" id="KW-0472">Membrane</keyword>
<feature type="compositionally biased region" description="Gly residues" evidence="1">
    <location>
        <begin position="179"/>
        <end position="191"/>
    </location>
</feature>
<keyword evidence="2" id="KW-0812">Transmembrane</keyword>
<dbReference type="Proteomes" id="UP000316726">
    <property type="component" value="Chromosome 1"/>
</dbReference>
<dbReference type="AlphaFoldDB" id="A0A5B8MC53"/>
<keyword evidence="4" id="KW-1185">Reference proteome</keyword>
<gene>
    <name evidence="3" type="ORF">A3770_01p05450</name>
</gene>
<organism evidence="3 4">
    <name type="scientific">Chloropicon primus</name>
    <dbReference type="NCBI Taxonomy" id="1764295"/>
    <lineage>
        <taxon>Eukaryota</taxon>
        <taxon>Viridiplantae</taxon>
        <taxon>Chlorophyta</taxon>
        <taxon>Chloropicophyceae</taxon>
        <taxon>Chloropicales</taxon>
        <taxon>Chloropicaceae</taxon>
        <taxon>Chloropicon</taxon>
    </lineage>
</organism>
<feature type="compositionally biased region" description="Acidic residues" evidence="1">
    <location>
        <begin position="156"/>
        <end position="173"/>
    </location>
</feature>
<feature type="compositionally biased region" description="Acidic residues" evidence="1">
    <location>
        <begin position="193"/>
        <end position="209"/>
    </location>
</feature>
<accession>A0A5B8MC53</accession>
<reference evidence="3 4" key="1">
    <citation type="submission" date="2018-07" db="EMBL/GenBank/DDBJ databases">
        <title>The complete nuclear genome of the prasinophyte Chloropicon primus (CCMP1205).</title>
        <authorList>
            <person name="Pombert J.-F."/>
            <person name="Otis C."/>
            <person name="Turmel M."/>
            <person name="Lemieux C."/>
        </authorList>
    </citation>
    <scope>NUCLEOTIDE SEQUENCE [LARGE SCALE GENOMIC DNA]</scope>
    <source>
        <strain evidence="3 4">CCMP1205</strain>
    </source>
</reference>